<dbReference type="PANTHER" id="PTHR11142">
    <property type="entry name" value="PSEUDOURIDYLATE SYNTHASE"/>
    <property type="match status" value="1"/>
</dbReference>
<dbReference type="RefSeq" id="WP_249295219.1">
    <property type="nucleotide sequence ID" value="NZ_JACRSV010000002.1"/>
</dbReference>
<accession>A0A926E5T6</accession>
<evidence type="ECO:0000259" key="8">
    <source>
        <dbReference type="Pfam" id="PF01416"/>
    </source>
</evidence>
<evidence type="ECO:0000256" key="5">
    <source>
        <dbReference type="PIRSR" id="PIRSR001430-1"/>
    </source>
</evidence>
<evidence type="ECO:0000256" key="3">
    <source>
        <dbReference type="ARBA" id="ARBA00023235"/>
    </source>
</evidence>
<comment type="similarity">
    <text evidence="1 4 7">Belongs to the tRNA pseudouridine synthase TruA family.</text>
</comment>
<feature type="domain" description="Pseudouridine synthase I TruA alpha/beta" evidence="8">
    <location>
        <begin position="148"/>
        <end position="249"/>
    </location>
</feature>
<comment type="function">
    <text evidence="4">Formation of pseudouridine at positions 38, 39 and 40 in the anticodon stem and loop of transfer RNAs.</text>
</comment>
<dbReference type="HAMAP" id="MF_00171">
    <property type="entry name" value="TruA"/>
    <property type="match status" value="1"/>
</dbReference>
<comment type="catalytic activity">
    <reaction evidence="4 7">
        <text>uridine(38/39/40) in tRNA = pseudouridine(38/39/40) in tRNA</text>
        <dbReference type="Rhea" id="RHEA:22376"/>
        <dbReference type="Rhea" id="RHEA-COMP:10085"/>
        <dbReference type="Rhea" id="RHEA-COMP:10087"/>
        <dbReference type="ChEBI" id="CHEBI:65314"/>
        <dbReference type="ChEBI" id="CHEBI:65315"/>
        <dbReference type="EC" id="5.4.99.12"/>
    </reaction>
</comment>
<dbReference type="EC" id="5.4.99.12" evidence="4"/>
<dbReference type="InterPro" id="IPR020094">
    <property type="entry name" value="TruA/RsuA/RluB/E/F_N"/>
</dbReference>
<sequence>MRKLLFEMAYDGSRYHGYQVQQNALSVAEVVQDAVEVVFKKREDIVGCSRTDAGVHASQYFFHMETALQIPPEAAVIALNNCLPGDIAMLSCTEIPPDKAADFHARYSVCWKEYVYKIWNSKVKNPFLQDRAYQVKYPVDAELLDRCAREFIGTHDFRGFCSAGAKPTENYTRTIYRAGVHREGDLIEFRVAGDGFLYNMVRIMVGTLLLAAEGKLKEGDVTRVLASLDREQAGITAPAAGLYLNWVSYTPFGEENPVK</sequence>
<comment type="caution">
    <text evidence="4">Lacks conserved residue(s) required for the propagation of feature annotation.</text>
</comment>
<dbReference type="InterPro" id="IPR020097">
    <property type="entry name" value="PsdUridine_synth_TruA_a/b_dom"/>
</dbReference>
<dbReference type="AlphaFoldDB" id="A0A926E5T6"/>
<dbReference type="InterPro" id="IPR020103">
    <property type="entry name" value="PsdUridine_synth_cat_dom_sf"/>
</dbReference>
<dbReference type="GO" id="GO:0160147">
    <property type="term" value="F:tRNA pseudouridine(38-40) synthase activity"/>
    <property type="evidence" value="ECO:0007669"/>
    <property type="project" value="UniProtKB-EC"/>
</dbReference>
<evidence type="ECO:0000313" key="9">
    <source>
        <dbReference type="EMBL" id="MBC8560243.1"/>
    </source>
</evidence>
<dbReference type="Gene3D" id="3.30.70.660">
    <property type="entry name" value="Pseudouridine synthase I, catalytic domain, C-terminal subdomain"/>
    <property type="match status" value="1"/>
</dbReference>
<dbReference type="PANTHER" id="PTHR11142:SF0">
    <property type="entry name" value="TRNA PSEUDOURIDINE SYNTHASE-LIKE 1"/>
    <property type="match status" value="1"/>
</dbReference>
<evidence type="ECO:0000256" key="4">
    <source>
        <dbReference type="HAMAP-Rule" id="MF_00171"/>
    </source>
</evidence>
<comment type="subunit">
    <text evidence="4">Homodimer.</text>
</comment>
<reference evidence="9" key="1">
    <citation type="submission" date="2020-08" db="EMBL/GenBank/DDBJ databases">
        <title>Genome public.</title>
        <authorList>
            <person name="Liu C."/>
            <person name="Sun Q."/>
        </authorList>
    </citation>
    <scope>NUCLEOTIDE SEQUENCE</scope>
    <source>
        <strain evidence="9">NSJ-33</strain>
    </source>
</reference>
<dbReference type="Pfam" id="PF01416">
    <property type="entry name" value="PseudoU_synth_1"/>
    <property type="match status" value="2"/>
</dbReference>
<proteinExistence type="inferred from homology"/>
<organism evidence="9 10">
    <name type="scientific">Fumia xinanensis</name>
    <dbReference type="NCBI Taxonomy" id="2763659"/>
    <lineage>
        <taxon>Bacteria</taxon>
        <taxon>Bacillati</taxon>
        <taxon>Bacillota</taxon>
        <taxon>Clostridia</taxon>
        <taxon>Eubacteriales</taxon>
        <taxon>Oscillospiraceae</taxon>
        <taxon>Fumia</taxon>
    </lineage>
</organism>
<dbReference type="EMBL" id="JACRSV010000002">
    <property type="protein sequence ID" value="MBC8560243.1"/>
    <property type="molecule type" value="Genomic_DNA"/>
</dbReference>
<dbReference type="CDD" id="cd02570">
    <property type="entry name" value="PseudoU_synth_EcTruA"/>
    <property type="match status" value="1"/>
</dbReference>
<comment type="caution">
    <text evidence="9">The sequence shown here is derived from an EMBL/GenBank/DDBJ whole genome shotgun (WGS) entry which is preliminary data.</text>
</comment>
<evidence type="ECO:0000256" key="2">
    <source>
        <dbReference type="ARBA" id="ARBA00022694"/>
    </source>
</evidence>
<evidence type="ECO:0000256" key="6">
    <source>
        <dbReference type="PIRSR" id="PIRSR001430-2"/>
    </source>
</evidence>
<evidence type="ECO:0000313" key="10">
    <source>
        <dbReference type="Proteomes" id="UP000610760"/>
    </source>
</evidence>
<name>A0A926E5T6_9FIRM</name>
<dbReference type="GO" id="GO:0003723">
    <property type="term" value="F:RNA binding"/>
    <property type="evidence" value="ECO:0007669"/>
    <property type="project" value="InterPro"/>
</dbReference>
<evidence type="ECO:0000256" key="7">
    <source>
        <dbReference type="RuleBase" id="RU003792"/>
    </source>
</evidence>
<dbReference type="SUPFAM" id="SSF55120">
    <property type="entry name" value="Pseudouridine synthase"/>
    <property type="match status" value="1"/>
</dbReference>
<dbReference type="Gene3D" id="3.30.70.580">
    <property type="entry name" value="Pseudouridine synthase I, catalytic domain, N-terminal subdomain"/>
    <property type="match status" value="1"/>
</dbReference>
<keyword evidence="2 4" id="KW-0819">tRNA processing</keyword>
<keyword evidence="3 4" id="KW-0413">Isomerase</keyword>
<feature type="domain" description="Pseudouridine synthase I TruA alpha/beta" evidence="8">
    <location>
        <begin position="9"/>
        <end position="108"/>
    </location>
</feature>
<feature type="active site" description="Nucleophile" evidence="4 5">
    <location>
        <position position="52"/>
    </location>
</feature>
<dbReference type="NCBIfam" id="TIGR00071">
    <property type="entry name" value="hisT_truA"/>
    <property type="match status" value="1"/>
</dbReference>
<feature type="binding site" evidence="4 6">
    <location>
        <position position="114"/>
    </location>
    <ligand>
        <name>substrate</name>
    </ligand>
</feature>
<dbReference type="GO" id="GO:0031119">
    <property type="term" value="P:tRNA pseudouridine synthesis"/>
    <property type="evidence" value="ECO:0007669"/>
    <property type="project" value="UniProtKB-UniRule"/>
</dbReference>
<dbReference type="InterPro" id="IPR001406">
    <property type="entry name" value="PsdUridine_synth_TruA"/>
</dbReference>
<dbReference type="Proteomes" id="UP000610760">
    <property type="component" value="Unassembled WGS sequence"/>
</dbReference>
<gene>
    <name evidence="4 9" type="primary">truA</name>
    <name evidence="9" type="ORF">H8710_09200</name>
</gene>
<evidence type="ECO:0000256" key="1">
    <source>
        <dbReference type="ARBA" id="ARBA00009375"/>
    </source>
</evidence>
<keyword evidence="10" id="KW-1185">Reference proteome</keyword>
<dbReference type="InterPro" id="IPR020095">
    <property type="entry name" value="PsdUridine_synth_TruA_C"/>
</dbReference>
<protein>
    <recommendedName>
        <fullName evidence="4">tRNA pseudouridine synthase A</fullName>
        <ecNumber evidence="4">5.4.99.12</ecNumber>
    </recommendedName>
    <alternativeName>
        <fullName evidence="4">tRNA pseudouridine(38-40) synthase</fullName>
    </alternativeName>
    <alternativeName>
        <fullName evidence="4">tRNA pseudouridylate synthase I</fullName>
    </alternativeName>
    <alternativeName>
        <fullName evidence="4">tRNA-uridine isomerase I</fullName>
    </alternativeName>
</protein>
<dbReference type="PIRSF" id="PIRSF001430">
    <property type="entry name" value="tRNA_psdUrid_synth"/>
    <property type="match status" value="1"/>
</dbReference>